<sequence>MDLDDLQDIEKNEDDNQDGLRTVRILQSEDGVNGRYWRSLSDKRDRVQEELGVSSYQRQTKTPRASFMFLASLPVLVTATAGLRQGDPRLCSLQKQCPWRSLCSNVVAFALTSLSRFGTTGASPHSLGIQ</sequence>
<dbReference type="Proteomes" id="UP001488838">
    <property type="component" value="Unassembled WGS sequence"/>
</dbReference>
<dbReference type="EMBL" id="JBBHLL010000681">
    <property type="protein sequence ID" value="KAK7798548.1"/>
    <property type="molecule type" value="Genomic_DNA"/>
</dbReference>
<organism evidence="1 2">
    <name type="scientific">Myodes glareolus</name>
    <name type="common">Bank vole</name>
    <name type="synonym">Clethrionomys glareolus</name>
    <dbReference type="NCBI Taxonomy" id="447135"/>
    <lineage>
        <taxon>Eukaryota</taxon>
        <taxon>Metazoa</taxon>
        <taxon>Chordata</taxon>
        <taxon>Craniata</taxon>
        <taxon>Vertebrata</taxon>
        <taxon>Euteleostomi</taxon>
        <taxon>Mammalia</taxon>
        <taxon>Eutheria</taxon>
        <taxon>Euarchontoglires</taxon>
        <taxon>Glires</taxon>
        <taxon>Rodentia</taxon>
        <taxon>Myomorpha</taxon>
        <taxon>Muroidea</taxon>
        <taxon>Cricetidae</taxon>
        <taxon>Arvicolinae</taxon>
        <taxon>Myodes</taxon>
    </lineage>
</organism>
<keyword evidence="2" id="KW-1185">Reference proteome</keyword>
<accession>A0AAW0HAZ9</accession>
<gene>
    <name evidence="1" type="ORF">U0070_027105</name>
</gene>
<protein>
    <submittedName>
        <fullName evidence="1">Uncharacterized protein</fullName>
    </submittedName>
</protein>
<evidence type="ECO:0000313" key="1">
    <source>
        <dbReference type="EMBL" id="KAK7798548.1"/>
    </source>
</evidence>
<proteinExistence type="predicted"/>
<comment type="caution">
    <text evidence="1">The sequence shown here is derived from an EMBL/GenBank/DDBJ whole genome shotgun (WGS) entry which is preliminary data.</text>
</comment>
<evidence type="ECO:0000313" key="2">
    <source>
        <dbReference type="Proteomes" id="UP001488838"/>
    </source>
</evidence>
<name>A0AAW0HAZ9_MYOGA</name>
<reference evidence="1 2" key="1">
    <citation type="journal article" date="2023" name="bioRxiv">
        <title>Conserved and derived expression patterns and positive selection on dental genes reveal complex evolutionary context of ever-growing rodent molars.</title>
        <authorList>
            <person name="Calamari Z.T."/>
            <person name="Song A."/>
            <person name="Cohen E."/>
            <person name="Akter M."/>
            <person name="Roy R.D."/>
            <person name="Hallikas O."/>
            <person name="Christensen M.M."/>
            <person name="Li P."/>
            <person name="Marangoni P."/>
            <person name="Jernvall J."/>
            <person name="Klein O.D."/>
        </authorList>
    </citation>
    <scope>NUCLEOTIDE SEQUENCE [LARGE SCALE GENOMIC DNA]</scope>
    <source>
        <strain evidence="1">V071</strain>
    </source>
</reference>
<dbReference type="AlphaFoldDB" id="A0AAW0HAZ9"/>